<gene>
    <name evidence="1" type="ORF">BTO30_13885</name>
</gene>
<comment type="caution">
    <text evidence="1">The sequence shown here is derived from an EMBL/GenBank/DDBJ whole genome shotgun (WGS) entry which is preliminary data.</text>
</comment>
<organism evidence="1 2">
    <name type="scientific">Domibacillus antri</name>
    <dbReference type="NCBI Taxonomy" id="1714264"/>
    <lineage>
        <taxon>Bacteria</taxon>
        <taxon>Bacillati</taxon>
        <taxon>Bacillota</taxon>
        <taxon>Bacilli</taxon>
        <taxon>Bacillales</taxon>
        <taxon>Bacillaceae</taxon>
        <taxon>Domibacillus</taxon>
    </lineage>
</organism>
<dbReference type="OrthoDB" id="2991278at2"/>
<reference evidence="1 2" key="1">
    <citation type="submission" date="2016-12" db="EMBL/GenBank/DDBJ databases">
        <title>Domibacillus antri genome sequencing.</title>
        <authorList>
            <person name="Verma A."/>
            <person name="Krishnamurthi S."/>
        </authorList>
    </citation>
    <scope>NUCLEOTIDE SEQUENCE [LARGE SCALE GENOMIC DNA]</scope>
    <source>
        <strain evidence="1 2">XD80</strain>
    </source>
</reference>
<evidence type="ECO:0000313" key="2">
    <source>
        <dbReference type="Proteomes" id="UP000185568"/>
    </source>
</evidence>
<dbReference type="RefSeq" id="WP_075399319.1">
    <property type="nucleotide sequence ID" value="NZ_MSDU01000038.1"/>
</dbReference>
<dbReference type="Pfam" id="PF13040">
    <property type="entry name" value="Fur_reg_FbpB"/>
    <property type="match status" value="1"/>
</dbReference>
<protein>
    <recommendedName>
        <fullName evidence="3">Fur-regulated basic protein B</fullName>
    </recommendedName>
</protein>
<dbReference type="AlphaFoldDB" id="A0A1Q8Q2J9"/>
<evidence type="ECO:0000313" key="1">
    <source>
        <dbReference type="EMBL" id="OLN21573.1"/>
    </source>
</evidence>
<dbReference type="InterPro" id="IPR025004">
    <property type="entry name" value="SenN/SenS"/>
</dbReference>
<name>A0A1Q8Q2J9_9BACI</name>
<evidence type="ECO:0008006" key="3">
    <source>
        <dbReference type="Google" id="ProtNLM"/>
    </source>
</evidence>
<accession>A0A1Q8Q2J9</accession>
<keyword evidence="2" id="KW-1185">Reference proteome</keyword>
<dbReference type="Proteomes" id="UP000185568">
    <property type="component" value="Unassembled WGS sequence"/>
</dbReference>
<proteinExistence type="predicted"/>
<dbReference type="EMBL" id="MSDU01000038">
    <property type="protein sequence ID" value="OLN21573.1"/>
    <property type="molecule type" value="Genomic_DNA"/>
</dbReference>
<sequence length="46" mass="5318">MSKIRKKTLANLIKENKEELLADQEAMEVLEKRVESKFIARAKSAE</sequence>